<comment type="caution">
    <text evidence="2">The sequence shown here is derived from an EMBL/GenBank/DDBJ whole genome shotgun (WGS) entry which is preliminary data.</text>
</comment>
<feature type="region of interest" description="Disordered" evidence="1">
    <location>
        <begin position="177"/>
        <end position="245"/>
    </location>
</feature>
<dbReference type="Proteomes" id="UP001319870">
    <property type="component" value="Unassembled WGS sequence"/>
</dbReference>
<proteinExistence type="predicted"/>
<name>A0ABS7ZC28_9MICO</name>
<feature type="compositionally biased region" description="Low complexity" evidence="1">
    <location>
        <begin position="194"/>
        <end position="206"/>
    </location>
</feature>
<protein>
    <recommendedName>
        <fullName evidence="4">Transposase</fullName>
    </recommendedName>
</protein>
<evidence type="ECO:0000313" key="3">
    <source>
        <dbReference type="Proteomes" id="UP001319870"/>
    </source>
</evidence>
<evidence type="ECO:0008006" key="4">
    <source>
        <dbReference type="Google" id="ProtNLM"/>
    </source>
</evidence>
<feature type="compositionally biased region" description="Basic and acidic residues" evidence="1">
    <location>
        <begin position="210"/>
        <end position="245"/>
    </location>
</feature>
<dbReference type="RefSeq" id="WP_225563571.1">
    <property type="nucleotide sequence ID" value="NZ_JAIXCQ010000001.1"/>
</dbReference>
<dbReference type="EMBL" id="JAIXCQ010000001">
    <property type="protein sequence ID" value="MCA5891846.1"/>
    <property type="molecule type" value="Genomic_DNA"/>
</dbReference>
<gene>
    <name evidence="2" type="ORF">LEP48_00585</name>
</gene>
<sequence length="316" mass="33474">MPTLLEVAAELYGLDPGAFVPARDARVRELRTAGDGELALRVRGLRKPSTSAWVVNLLVRSEPDDVAEVTALGAAFREAQAGMDRERLRELTARRRHLVAVVTARARDLAHERGTSVSDAVATQVESCLTAAMIDDDAARAVRSGLLVGAIEATGWGPAEVASAVAVPDELGLAETQAGHDVSPGSGRHLHAVPDAPSSGGASPARATRRGREKEDRAAAVEQARAEATEAADDVRAAEGERDAAQAEVGRIEALALRVDAERDVARRRLDELDAEAGAVDAELSGAVQSRKRAERTLADAVRRRDEAAARFRDLT</sequence>
<accession>A0ABS7ZC28</accession>
<evidence type="ECO:0000256" key="1">
    <source>
        <dbReference type="SAM" id="MobiDB-lite"/>
    </source>
</evidence>
<evidence type="ECO:0000313" key="2">
    <source>
        <dbReference type="EMBL" id="MCA5891846.1"/>
    </source>
</evidence>
<organism evidence="2 3">
    <name type="scientific">Isoptericola luteus</name>
    <dbReference type="NCBI Taxonomy" id="2879484"/>
    <lineage>
        <taxon>Bacteria</taxon>
        <taxon>Bacillati</taxon>
        <taxon>Actinomycetota</taxon>
        <taxon>Actinomycetes</taxon>
        <taxon>Micrococcales</taxon>
        <taxon>Promicromonosporaceae</taxon>
        <taxon>Isoptericola</taxon>
    </lineage>
</organism>
<keyword evidence="3" id="KW-1185">Reference proteome</keyword>
<reference evidence="2 3" key="1">
    <citation type="submission" date="2021-09" db="EMBL/GenBank/DDBJ databases">
        <title>Isoptericola luteus sp. nov., a novel bacterium isolated from Harbin, the capital city of Heilongjiang province.</title>
        <authorList>
            <person name="Li J."/>
        </authorList>
    </citation>
    <scope>NUCLEOTIDE SEQUENCE [LARGE SCALE GENOMIC DNA]</scope>
    <source>
        <strain evidence="2 3">NEAU-Y5</strain>
    </source>
</reference>